<comment type="function">
    <text evidence="8">Catalyzes the condensation of pantoate with beta-alanine in an ATP-dependent reaction via a pantoyl-adenylate intermediate.</text>
</comment>
<dbReference type="Gene3D" id="3.40.50.620">
    <property type="entry name" value="HUPs"/>
    <property type="match status" value="1"/>
</dbReference>
<evidence type="ECO:0000256" key="4">
    <source>
        <dbReference type="ARBA" id="ARBA00022655"/>
    </source>
</evidence>
<dbReference type="Gene3D" id="3.30.1300.10">
    <property type="entry name" value="Pantoate-beta-alanine ligase, C-terminal domain"/>
    <property type="match status" value="1"/>
</dbReference>
<proteinExistence type="inferred from homology"/>
<dbReference type="RefSeq" id="WP_315950373.1">
    <property type="nucleotide sequence ID" value="NZ_JAWCUD010000001.1"/>
</dbReference>
<comment type="miscellaneous">
    <text evidence="8">The reaction proceeds by a bi uni uni bi ping pong mechanism.</text>
</comment>
<dbReference type="CDD" id="cd00560">
    <property type="entry name" value="PanC"/>
    <property type="match status" value="1"/>
</dbReference>
<comment type="catalytic activity">
    <reaction evidence="7 8">
        <text>(R)-pantoate + beta-alanine + ATP = (R)-pantothenate + AMP + diphosphate + H(+)</text>
        <dbReference type="Rhea" id="RHEA:10912"/>
        <dbReference type="ChEBI" id="CHEBI:15378"/>
        <dbReference type="ChEBI" id="CHEBI:15980"/>
        <dbReference type="ChEBI" id="CHEBI:29032"/>
        <dbReference type="ChEBI" id="CHEBI:30616"/>
        <dbReference type="ChEBI" id="CHEBI:33019"/>
        <dbReference type="ChEBI" id="CHEBI:57966"/>
        <dbReference type="ChEBI" id="CHEBI:456215"/>
        <dbReference type="EC" id="6.3.2.1"/>
    </reaction>
</comment>
<dbReference type="InterPro" id="IPR003721">
    <property type="entry name" value="Pantoate_ligase"/>
</dbReference>
<keyword evidence="3 8" id="KW-0436">Ligase</keyword>
<dbReference type="NCBIfam" id="TIGR00018">
    <property type="entry name" value="panC"/>
    <property type="match status" value="1"/>
</dbReference>
<feature type="binding site" evidence="8">
    <location>
        <position position="177"/>
    </location>
    <ligand>
        <name>ATP</name>
        <dbReference type="ChEBI" id="CHEBI:30616"/>
    </ligand>
</feature>
<sequence length="287" mass="31722">MEVIHSIADLRSRIREYRRKNDGSVGFVPTMGYLHEGHASLLRQARSQSGLVVLSIFVNPLQFGPGEDFERYPRNTERDLEVAEAAGADLVFMPSVSEMYPTPTRTTVAVSGLTSRLCGASRPGHFDGVATVVSKLFHIVQPDQAFFGLKDAQQVAVIQQMVQDLNLPVDIVPCPTLREKDGLAMSSRNVYLSDEERKQALVLSQALDKAKEFVQSRTNFNAAELESLVKSHIATAPLAVIDYAEVLAFPTLEPFENSTHTDSIILALAVKFGKTRLIDNVIIQLRK</sequence>
<protein>
    <recommendedName>
        <fullName evidence="8">Pantothenate synthetase</fullName>
        <shortName evidence="8">PS</shortName>
        <ecNumber evidence="8">6.3.2.1</ecNumber>
    </recommendedName>
    <alternativeName>
        <fullName evidence="8">Pantoate--beta-alanine ligase</fullName>
    </alternativeName>
    <alternativeName>
        <fullName evidence="8">Pantoate-activating enzyme</fullName>
    </alternativeName>
</protein>
<dbReference type="EC" id="6.3.2.1" evidence="8"/>
<dbReference type="GO" id="GO:0016874">
    <property type="term" value="F:ligase activity"/>
    <property type="evidence" value="ECO:0007669"/>
    <property type="project" value="UniProtKB-KW"/>
</dbReference>
<comment type="pathway">
    <text evidence="1 8">Cofactor biosynthesis; (R)-pantothenate biosynthesis; (R)-pantothenate from (R)-pantoate and beta-alanine: step 1/1.</text>
</comment>
<gene>
    <name evidence="8 9" type="primary">panC</name>
    <name evidence="9" type="ORF">RQP52_02825</name>
</gene>
<keyword evidence="10" id="KW-1185">Reference proteome</keyword>
<keyword evidence="6 8" id="KW-0067">ATP-binding</keyword>
<dbReference type="InterPro" id="IPR042176">
    <property type="entry name" value="Pantoate_ligase_C"/>
</dbReference>
<feature type="binding site" evidence="8">
    <location>
        <begin position="185"/>
        <end position="188"/>
    </location>
    <ligand>
        <name>ATP</name>
        <dbReference type="ChEBI" id="CHEBI:30616"/>
    </ligand>
</feature>
<dbReference type="Proteomes" id="UP001260980">
    <property type="component" value="Unassembled WGS sequence"/>
</dbReference>
<evidence type="ECO:0000313" key="10">
    <source>
        <dbReference type="Proteomes" id="UP001260980"/>
    </source>
</evidence>
<accession>A0ABU3R6W3</accession>
<feature type="binding site" evidence="8">
    <location>
        <begin position="31"/>
        <end position="38"/>
    </location>
    <ligand>
        <name>ATP</name>
        <dbReference type="ChEBI" id="CHEBI:30616"/>
    </ligand>
</feature>
<evidence type="ECO:0000256" key="2">
    <source>
        <dbReference type="ARBA" id="ARBA00009256"/>
    </source>
</evidence>
<dbReference type="SUPFAM" id="SSF52374">
    <property type="entry name" value="Nucleotidylyl transferase"/>
    <property type="match status" value="1"/>
</dbReference>
<dbReference type="PANTHER" id="PTHR21299">
    <property type="entry name" value="CYTIDYLATE KINASE/PANTOATE-BETA-ALANINE LIGASE"/>
    <property type="match status" value="1"/>
</dbReference>
<evidence type="ECO:0000256" key="1">
    <source>
        <dbReference type="ARBA" id="ARBA00004990"/>
    </source>
</evidence>
<reference evidence="9 10" key="1">
    <citation type="submission" date="2023-10" db="EMBL/GenBank/DDBJ databases">
        <title>Paenibacillus strain PFR10 Genome sequencing and assembly.</title>
        <authorList>
            <person name="Kim I."/>
        </authorList>
    </citation>
    <scope>NUCLEOTIDE SEQUENCE [LARGE SCALE GENOMIC DNA]</scope>
    <source>
        <strain evidence="9 10">PFR10</strain>
    </source>
</reference>
<feature type="binding site" evidence="8">
    <location>
        <position position="154"/>
    </location>
    <ligand>
        <name>(R)-pantoate</name>
        <dbReference type="ChEBI" id="CHEBI:15980"/>
    </ligand>
</feature>
<evidence type="ECO:0000313" key="9">
    <source>
        <dbReference type="EMBL" id="MDU0200003.1"/>
    </source>
</evidence>
<comment type="similarity">
    <text evidence="2 8">Belongs to the pantothenate synthetase family.</text>
</comment>
<comment type="subunit">
    <text evidence="8">Homodimer.</text>
</comment>
<feature type="binding site" evidence="8">
    <location>
        <begin position="148"/>
        <end position="151"/>
    </location>
    <ligand>
        <name>ATP</name>
        <dbReference type="ChEBI" id="CHEBI:30616"/>
    </ligand>
</feature>
<dbReference type="EMBL" id="JAWCUD010000001">
    <property type="protein sequence ID" value="MDU0200003.1"/>
    <property type="molecule type" value="Genomic_DNA"/>
</dbReference>
<organism evidence="9 10">
    <name type="scientific">Paenibacillus violae</name>
    <dbReference type="NCBI Taxonomy" id="3077234"/>
    <lineage>
        <taxon>Bacteria</taxon>
        <taxon>Bacillati</taxon>
        <taxon>Bacillota</taxon>
        <taxon>Bacilli</taxon>
        <taxon>Bacillales</taxon>
        <taxon>Paenibacillaceae</taxon>
        <taxon>Paenibacillus</taxon>
    </lineage>
</organism>
<comment type="caution">
    <text evidence="9">The sequence shown here is derived from an EMBL/GenBank/DDBJ whole genome shotgun (WGS) entry which is preliminary data.</text>
</comment>
<evidence type="ECO:0000256" key="6">
    <source>
        <dbReference type="ARBA" id="ARBA00022840"/>
    </source>
</evidence>
<evidence type="ECO:0000256" key="8">
    <source>
        <dbReference type="HAMAP-Rule" id="MF_00158"/>
    </source>
</evidence>
<dbReference type="InterPro" id="IPR014729">
    <property type="entry name" value="Rossmann-like_a/b/a_fold"/>
</dbReference>
<keyword evidence="4 8" id="KW-0566">Pantothenate biosynthesis</keyword>
<feature type="binding site" evidence="8">
    <location>
        <position position="62"/>
    </location>
    <ligand>
        <name>beta-alanine</name>
        <dbReference type="ChEBI" id="CHEBI:57966"/>
    </ligand>
</feature>
<feature type="binding site" evidence="8">
    <location>
        <position position="62"/>
    </location>
    <ligand>
        <name>(R)-pantoate</name>
        <dbReference type="ChEBI" id="CHEBI:15980"/>
    </ligand>
</feature>
<evidence type="ECO:0000256" key="7">
    <source>
        <dbReference type="ARBA" id="ARBA00048258"/>
    </source>
</evidence>
<feature type="active site" description="Proton donor" evidence="8">
    <location>
        <position position="38"/>
    </location>
</feature>
<evidence type="ECO:0000256" key="5">
    <source>
        <dbReference type="ARBA" id="ARBA00022741"/>
    </source>
</evidence>
<dbReference type="InterPro" id="IPR004821">
    <property type="entry name" value="Cyt_trans-like"/>
</dbReference>
<dbReference type="HAMAP" id="MF_00158">
    <property type="entry name" value="PanC"/>
    <property type="match status" value="1"/>
</dbReference>
<keyword evidence="8" id="KW-0963">Cytoplasm</keyword>
<name>A0ABU3R6W3_9BACL</name>
<keyword evidence="5 8" id="KW-0547">Nucleotide-binding</keyword>
<comment type="subcellular location">
    <subcellularLocation>
        <location evidence="8">Cytoplasm</location>
    </subcellularLocation>
</comment>
<evidence type="ECO:0000256" key="3">
    <source>
        <dbReference type="ARBA" id="ARBA00022598"/>
    </source>
</evidence>
<dbReference type="PANTHER" id="PTHR21299:SF1">
    <property type="entry name" value="PANTOATE--BETA-ALANINE LIGASE"/>
    <property type="match status" value="1"/>
</dbReference>
<dbReference type="NCBIfam" id="TIGR00125">
    <property type="entry name" value="cyt_tran_rel"/>
    <property type="match status" value="1"/>
</dbReference>
<dbReference type="Pfam" id="PF02569">
    <property type="entry name" value="Pantoate_ligase"/>
    <property type="match status" value="1"/>
</dbReference>